<evidence type="ECO:0000313" key="3">
    <source>
        <dbReference type="Proteomes" id="UP001553843"/>
    </source>
</evidence>
<accession>A0ABV3LXF8</accession>
<gene>
    <name evidence="2" type="ORF">AB0887_19010</name>
</gene>
<reference evidence="2 3" key="1">
    <citation type="submission" date="2024-06" db="EMBL/GenBank/DDBJ databases">
        <title>The Natural Products Discovery Center: Release of the First 8490 Sequenced Strains for Exploring Actinobacteria Biosynthetic Diversity.</title>
        <authorList>
            <person name="Kalkreuter E."/>
            <person name="Kautsar S.A."/>
            <person name="Yang D."/>
            <person name="Bader C.D."/>
            <person name="Teijaro C.N."/>
            <person name="Fluegel L."/>
            <person name="Davis C.M."/>
            <person name="Simpson J.R."/>
            <person name="Lauterbach L."/>
            <person name="Steele A.D."/>
            <person name="Gui C."/>
            <person name="Meng S."/>
            <person name="Li G."/>
            <person name="Viehrig K."/>
            <person name="Ye F."/>
            <person name="Su P."/>
            <person name="Kiefer A.F."/>
            <person name="Nichols A."/>
            <person name="Cepeda A.J."/>
            <person name="Yan W."/>
            <person name="Fan B."/>
            <person name="Jiang Y."/>
            <person name="Adhikari A."/>
            <person name="Zheng C.-J."/>
            <person name="Schuster L."/>
            <person name="Cowan T.M."/>
            <person name="Smanski M.J."/>
            <person name="Chevrette M.G."/>
            <person name="De Carvalho L.P.S."/>
            <person name="Shen B."/>
        </authorList>
    </citation>
    <scope>NUCLEOTIDE SEQUENCE [LARGE SCALE GENOMIC DNA]</scope>
    <source>
        <strain evidence="2 3">NPDC047833</strain>
    </source>
</reference>
<evidence type="ECO:0000256" key="1">
    <source>
        <dbReference type="SAM" id="MobiDB-lite"/>
    </source>
</evidence>
<name>A0ABV3LXF8_9ACTN</name>
<proteinExistence type="predicted"/>
<sequence>MSVEGSWDLSISTPIGRIKAVTEFRRKDGVLVGTAHAAGEEVPLSDVVLDVNRLTWRQATTKPMRLNLTFAVTIDGDTLTGVSKAGRLPASKVTGERRSLRQAGTAH</sequence>
<protein>
    <submittedName>
        <fullName evidence="2">Uncharacterized protein</fullName>
    </submittedName>
</protein>
<evidence type="ECO:0000313" key="2">
    <source>
        <dbReference type="EMBL" id="MEW2364015.1"/>
    </source>
</evidence>
<comment type="caution">
    <text evidence="2">The sequence shown here is derived from an EMBL/GenBank/DDBJ whole genome shotgun (WGS) entry which is preliminary data.</text>
</comment>
<dbReference type="Proteomes" id="UP001553843">
    <property type="component" value="Unassembled WGS sequence"/>
</dbReference>
<keyword evidence="3" id="KW-1185">Reference proteome</keyword>
<organism evidence="2 3">
    <name type="scientific">Streptomyces huasconensis</name>
    <dbReference type="NCBI Taxonomy" id="1854574"/>
    <lineage>
        <taxon>Bacteria</taxon>
        <taxon>Bacillati</taxon>
        <taxon>Actinomycetota</taxon>
        <taxon>Actinomycetes</taxon>
        <taxon>Kitasatosporales</taxon>
        <taxon>Streptomycetaceae</taxon>
        <taxon>Streptomyces</taxon>
    </lineage>
</organism>
<feature type="region of interest" description="Disordered" evidence="1">
    <location>
        <begin position="86"/>
        <end position="107"/>
    </location>
</feature>
<dbReference type="RefSeq" id="WP_359780153.1">
    <property type="nucleotide sequence ID" value="NZ_JBEYRR010000007.1"/>
</dbReference>
<dbReference type="EMBL" id="JBEYRS010000007">
    <property type="protein sequence ID" value="MEW2364015.1"/>
    <property type="molecule type" value="Genomic_DNA"/>
</dbReference>